<dbReference type="EMBL" id="GBRH01180120">
    <property type="protein sequence ID" value="JAE17776.1"/>
    <property type="molecule type" value="Transcribed_RNA"/>
</dbReference>
<accession>A0A0A9G5G1</accession>
<dbReference type="AlphaFoldDB" id="A0A0A9G5G1"/>
<protein>
    <submittedName>
        <fullName evidence="1">Uncharacterized protein</fullName>
    </submittedName>
</protein>
<reference evidence="1" key="1">
    <citation type="submission" date="2014-09" db="EMBL/GenBank/DDBJ databases">
        <authorList>
            <person name="Magalhaes I.L.F."/>
            <person name="Oliveira U."/>
            <person name="Santos F.R."/>
            <person name="Vidigal T.H.D.A."/>
            <person name="Brescovit A.D."/>
            <person name="Santos A.J."/>
        </authorList>
    </citation>
    <scope>NUCLEOTIDE SEQUENCE</scope>
    <source>
        <tissue evidence="1">Shoot tissue taken approximately 20 cm above the soil surface</tissue>
    </source>
</reference>
<name>A0A0A9G5G1_ARUDO</name>
<evidence type="ECO:0000313" key="1">
    <source>
        <dbReference type="EMBL" id="JAE17776.1"/>
    </source>
</evidence>
<organism evidence="1">
    <name type="scientific">Arundo donax</name>
    <name type="common">Giant reed</name>
    <name type="synonym">Donax arundinaceus</name>
    <dbReference type="NCBI Taxonomy" id="35708"/>
    <lineage>
        <taxon>Eukaryota</taxon>
        <taxon>Viridiplantae</taxon>
        <taxon>Streptophyta</taxon>
        <taxon>Embryophyta</taxon>
        <taxon>Tracheophyta</taxon>
        <taxon>Spermatophyta</taxon>
        <taxon>Magnoliopsida</taxon>
        <taxon>Liliopsida</taxon>
        <taxon>Poales</taxon>
        <taxon>Poaceae</taxon>
        <taxon>PACMAD clade</taxon>
        <taxon>Arundinoideae</taxon>
        <taxon>Arundineae</taxon>
        <taxon>Arundo</taxon>
    </lineage>
</organism>
<proteinExistence type="predicted"/>
<reference evidence="1" key="2">
    <citation type="journal article" date="2015" name="Data Brief">
        <title>Shoot transcriptome of the giant reed, Arundo donax.</title>
        <authorList>
            <person name="Barrero R.A."/>
            <person name="Guerrero F.D."/>
            <person name="Moolhuijzen P."/>
            <person name="Goolsby J.A."/>
            <person name="Tidwell J."/>
            <person name="Bellgard S.E."/>
            <person name="Bellgard M.I."/>
        </authorList>
    </citation>
    <scope>NUCLEOTIDE SEQUENCE</scope>
    <source>
        <tissue evidence="1">Shoot tissue taken approximately 20 cm above the soil surface</tissue>
    </source>
</reference>
<sequence>MHMATMDFHIYHKFSGKLPSYCLQLIDQTI</sequence>